<evidence type="ECO:0000313" key="2">
    <source>
        <dbReference type="Proteomes" id="UP000192578"/>
    </source>
</evidence>
<accession>A0A1W0WG08</accession>
<proteinExistence type="predicted"/>
<comment type="caution">
    <text evidence="1">The sequence shown here is derived from an EMBL/GenBank/DDBJ whole genome shotgun (WGS) entry which is preliminary data.</text>
</comment>
<sequence>MQRSESDHCLLLLELIIIEDHYAVSRTFPRSDSASSLTGTVSSDWIRFVAIFSHLAPAKQPASGHAWNRNRLMQTIKFKTAI</sequence>
<protein>
    <submittedName>
        <fullName evidence="1">Uncharacterized protein</fullName>
    </submittedName>
</protein>
<dbReference type="Proteomes" id="UP000192578">
    <property type="component" value="Unassembled WGS sequence"/>
</dbReference>
<organism evidence="1 2">
    <name type="scientific">Hypsibius exemplaris</name>
    <name type="common">Freshwater tardigrade</name>
    <dbReference type="NCBI Taxonomy" id="2072580"/>
    <lineage>
        <taxon>Eukaryota</taxon>
        <taxon>Metazoa</taxon>
        <taxon>Ecdysozoa</taxon>
        <taxon>Tardigrada</taxon>
        <taxon>Eutardigrada</taxon>
        <taxon>Parachela</taxon>
        <taxon>Hypsibioidea</taxon>
        <taxon>Hypsibiidae</taxon>
        <taxon>Hypsibius</taxon>
    </lineage>
</organism>
<reference evidence="2" key="1">
    <citation type="submission" date="2017-01" db="EMBL/GenBank/DDBJ databases">
        <title>Comparative genomics of anhydrobiosis in the tardigrade Hypsibius dujardini.</title>
        <authorList>
            <person name="Yoshida Y."/>
            <person name="Koutsovoulos G."/>
            <person name="Laetsch D."/>
            <person name="Stevens L."/>
            <person name="Kumar S."/>
            <person name="Horikawa D."/>
            <person name="Ishino K."/>
            <person name="Komine S."/>
            <person name="Tomita M."/>
            <person name="Blaxter M."/>
            <person name="Arakawa K."/>
        </authorList>
    </citation>
    <scope>NUCLEOTIDE SEQUENCE [LARGE SCALE GENOMIC DNA]</scope>
    <source>
        <strain evidence="2">Z151</strain>
    </source>
</reference>
<gene>
    <name evidence="1" type="ORF">BV898_11702</name>
</gene>
<evidence type="ECO:0000313" key="1">
    <source>
        <dbReference type="EMBL" id="OQV14128.1"/>
    </source>
</evidence>
<dbReference type="AlphaFoldDB" id="A0A1W0WG08"/>
<name>A0A1W0WG08_HYPEX</name>
<dbReference type="EMBL" id="MTYJ01000110">
    <property type="protein sequence ID" value="OQV14128.1"/>
    <property type="molecule type" value="Genomic_DNA"/>
</dbReference>
<keyword evidence="2" id="KW-1185">Reference proteome</keyword>